<dbReference type="GO" id="GO:0006935">
    <property type="term" value="P:chemotaxis"/>
    <property type="evidence" value="ECO:0007669"/>
    <property type="project" value="UniProtKB-KW"/>
</dbReference>
<dbReference type="Pfam" id="PF00015">
    <property type="entry name" value="MCPsignal"/>
    <property type="match status" value="1"/>
</dbReference>
<dbReference type="STRING" id="889378.Spiaf_2194"/>
<organism evidence="7 8">
    <name type="scientific">Spirochaeta africana (strain ATCC 700263 / DSM 8902 / Z-7692)</name>
    <dbReference type="NCBI Taxonomy" id="889378"/>
    <lineage>
        <taxon>Bacteria</taxon>
        <taxon>Pseudomonadati</taxon>
        <taxon>Spirochaetota</taxon>
        <taxon>Spirochaetia</taxon>
        <taxon>Spirochaetales</taxon>
        <taxon>Spirochaetaceae</taxon>
        <taxon>Spirochaeta</taxon>
    </lineage>
</organism>
<dbReference type="InterPro" id="IPR004089">
    <property type="entry name" value="MCPsignal_dom"/>
</dbReference>
<dbReference type="eggNOG" id="COG0840">
    <property type="taxonomic scope" value="Bacteria"/>
</dbReference>
<dbReference type="PANTHER" id="PTHR43531:SF11">
    <property type="entry name" value="METHYL-ACCEPTING CHEMOTAXIS PROTEIN 3"/>
    <property type="match status" value="1"/>
</dbReference>
<dbReference type="KEGG" id="sfc:Spiaf_2194"/>
<proteinExistence type="inferred from homology"/>
<keyword evidence="5" id="KW-0812">Transmembrane</keyword>
<comment type="similarity">
    <text evidence="2">Belongs to the methyl-accepting chemotaxis (MCP) protein family.</text>
</comment>
<dbReference type="GO" id="GO:0004888">
    <property type="term" value="F:transmembrane signaling receptor activity"/>
    <property type="evidence" value="ECO:0007669"/>
    <property type="project" value="TreeGrafter"/>
</dbReference>
<dbReference type="PATRIC" id="fig|889378.3.peg.2170"/>
<dbReference type="EMBL" id="CP003282">
    <property type="protein sequence ID" value="AFG38230.1"/>
    <property type="molecule type" value="Genomic_DNA"/>
</dbReference>
<dbReference type="Gene3D" id="1.10.287.950">
    <property type="entry name" value="Methyl-accepting chemotaxis protein"/>
    <property type="match status" value="1"/>
</dbReference>
<dbReference type="SUPFAM" id="SSF58104">
    <property type="entry name" value="Methyl-accepting chemotaxis protein (MCP) signaling domain"/>
    <property type="match status" value="1"/>
</dbReference>
<evidence type="ECO:0000256" key="4">
    <source>
        <dbReference type="SAM" id="Coils"/>
    </source>
</evidence>
<dbReference type="PROSITE" id="PS50111">
    <property type="entry name" value="CHEMOTAXIS_TRANSDUC_2"/>
    <property type="match status" value="1"/>
</dbReference>
<keyword evidence="3" id="KW-0807">Transducer</keyword>
<dbReference type="PANTHER" id="PTHR43531">
    <property type="entry name" value="PROTEIN ICFG"/>
    <property type="match status" value="1"/>
</dbReference>
<keyword evidence="1" id="KW-0145">Chemotaxis</keyword>
<keyword evidence="4" id="KW-0175">Coiled coil</keyword>
<protein>
    <submittedName>
        <fullName evidence="7">Methyl-accepting chemotaxis protein</fullName>
    </submittedName>
</protein>
<evidence type="ECO:0000313" key="7">
    <source>
        <dbReference type="EMBL" id="AFG38230.1"/>
    </source>
</evidence>
<evidence type="ECO:0000256" key="2">
    <source>
        <dbReference type="ARBA" id="ARBA00029447"/>
    </source>
</evidence>
<feature type="transmembrane region" description="Helical" evidence="5">
    <location>
        <begin position="55"/>
        <end position="76"/>
    </location>
</feature>
<feature type="coiled-coil region" evidence="4">
    <location>
        <begin position="195"/>
        <end position="222"/>
    </location>
</feature>
<feature type="transmembrane region" description="Helical" evidence="5">
    <location>
        <begin position="83"/>
        <end position="105"/>
    </location>
</feature>
<dbReference type="InterPro" id="IPR051310">
    <property type="entry name" value="MCP_chemotaxis"/>
</dbReference>
<dbReference type="SMART" id="SM00283">
    <property type="entry name" value="MA"/>
    <property type="match status" value="1"/>
</dbReference>
<dbReference type="OrthoDB" id="369592at2"/>
<dbReference type="GO" id="GO:0007165">
    <property type="term" value="P:signal transduction"/>
    <property type="evidence" value="ECO:0007669"/>
    <property type="project" value="UniProtKB-KW"/>
</dbReference>
<dbReference type="RefSeq" id="WP_014456213.1">
    <property type="nucleotide sequence ID" value="NC_017098.1"/>
</dbReference>
<sequence>MKSITETLLPAAQLSDLPLEYQKRIPYLVRTNIALMAYFGLSGAARFVTDTRANQAFFMTLLVITGSLLPLSLLLLRRRRYVAGAYITGICVLLNVNLIGFLLPVLHEQEVYRSLSFLLAFLVVNSLVALTARQVMLVGVAGSLGSFAAYIALRQIPAAANGLGDIPTLSVLGIILLAVVGYMTVLQKRFSRNLVGVAEAQRDTARNQLQQLQRVVAESRSDMAIGDRLQEASDAGRAQGTFVALSVQQLEQQTDELTRAVDEVDRLTASLTGNSRTVREAMELQGANVEETSASIIQINATVQNLSSTSTEKQALVDDISRRIGQQEQQLADAVSAMERVQASSADMVQIINSILDISEQTGILAMNASIEAAHAGAEGRGFGVIAGEIRKLALESRANADRITRAIQENNSVVKSTTEQFHRFSRGMSDVGQQFRDVLQVLQHIGAGLTEISTGTQQIQEATQQLVASSHQTDAAIESTLADVSHQDEIATALRGYADTVAEQVRGLDQASKEIELQLAAIHRIGRENAARMGEMTVELDRISTGSADRPAE</sequence>
<feature type="transmembrane region" description="Helical" evidence="5">
    <location>
        <begin position="165"/>
        <end position="185"/>
    </location>
</feature>
<evidence type="ECO:0000256" key="1">
    <source>
        <dbReference type="ARBA" id="ARBA00022500"/>
    </source>
</evidence>
<dbReference type="HOGENOM" id="CLU_037747_0_0_12"/>
<keyword evidence="5" id="KW-1133">Transmembrane helix</keyword>
<feature type="domain" description="Methyl-accepting transducer" evidence="6">
    <location>
        <begin position="260"/>
        <end position="482"/>
    </location>
</feature>
<feature type="transmembrane region" description="Helical" evidence="5">
    <location>
        <begin position="27"/>
        <end position="49"/>
    </location>
</feature>
<dbReference type="Proteomes" id="UP000007383">
    <property type="component" value="Chromosome"/>
</dbReference>
<reference evidence="8" key="1">
    <citation type="journal article" date="2013" name="Stand. Genomic Sci.">
        <title>Complete genome sequence of the halophilic bacterium Spirochaeta africana type strain (Z-7692(T)) from the alkaline Lake Magadi in the East African Rift.</title>
        <authorList>
            <person name="Liolos K."/>
            <person name="Abt B."/>
            <person name="Scheuner C."/>
            <person name="Teshima H."/>
            <person name="Held B."/>
            <person name="Lapidus A."/>
            <person name="Nolan M."/>
            <person name="Lucas S."/>
            <person name="Deshpande S."/>
            <person name="Cheng J.F."/>
            <person name="Tapia R."/>
            <person name="Goodwin L.A."/>
            <person name="Pitluck S."/>
            <person name="Pagani I."/>
            <person name="Ivanova N."/>
            <person name="Mavromatis K."/>
            <person name="Mikhailova N."/>
            <person name="Huntemann M."/>
            <person name="Pati A."/>
            <person name="Chen A."/>
            <person name="Palaniappan K."/>
            <person name="Land M."/>
            <person name="Rohde M."/>
            <person name="Tindall B.J."/>
            <person name="Detter J.C."/>
            <person name="Goker M."/>
            <person name="Bristow J."/>
            <person name="Eisen J.A."/>
            <person name="Markowitz V."/>
            <person name="Hugenholtz P."/>
            <person name="Woyke T."/>
            <person name="Klenk H.P."/>
            <person name="Kyrpides N.C."/>
        </authorList>
    </citation>
    <scope>NUCLEOTIDE SEQUENCE</scope>
    <source>
        <strain evidence="8">ATCC 700263 / DSM 8902 / Z-7692</strain>
    </source>
</reference>
<evidence type="ECO:0000259" key="6">
    <source>
        <dbReference type="PROSITE" id="PS50111"/>
    </source>
</evidence>
<dbReference type="AlphaFoldDB" id="H9UL37"/>
<evidence type="ECO:0000256" key="5">
    <source>
        <dbReference type="SAM" id="Phobius"/>
    </source>
</evidence>
<name>H9UL37_SPIAZ</name>
<accession>H9UL37</accession>
<feature type="transmembrane region" description="Helical" evidence="5">
    <location>
        <begin position="135"/>
        <end position="153"/>
    </location>
</feature>
<gene>
    <name evidence="7" type="ordered locus">Spiaf_2194</name>
</gene>
<keyword evidence="5" id="KW-0472">Membrane</keyword>
<evidence type="ECO:0000256" key="3">
    <source>
        <dbReference type="PROSITE-ProRule" id="PRU00284"/>
    </source>
</evidence>
<keyword evidence="8" id="KW-1185">Reference proteome</keyword>
<dbReference type="GO" id="GO:0005886">
    <property type="term" value="C:plasma membrane"/>
    <property type="evidence" value="ECO:0007669"/>
    <property type="project" value="TreeGrafter"/>
</dbReference>
<evidence type="ECO:0000313" key="8">
    <source>
        <dbReference type="Proteomes" id="UP000007383"/>
    </source>
</evidence>